<dbReference type="PROSITE" id="PS50005">
    <property type="entry name" value="TPR"/>
    <property type="match status" value="1"/>
</dbReference>
<keyword evidence="5" id="KW-1185">Reference proteome</keyword>
<reference evidence="5 6" key="1">
    <citation type="submission" date="2019-11" db="EMBL/GenBank/DDBJ databases">
        <authorList>
            <person name="Holert J."/>
        </authorList>
    </citation>
    <scope>NUCLEOTIDE SEQUENCE [LARGE SCALE GENOMIC DNA]</scope>
    <source>
        <strain evidence="3">BC3_2A</strain>
        <strain evidence="4">SB11_1A</strain>
    </source>
</reference>
<evidence type="ECO:0000256" key="2">
    <source>
        <dbReference type="SAM" id="SignalP"/>
    </source>
</evidence>
<dbReference type="AlphaFoldDB" id="A0A5S9MYM8"/>
<dbReference type="Gene3D" id="1.25.40.10">
    <property type="entry name" value="Tetratricopeptide repeat domain"/>
    <property type="match status" value="1"/>
</dbReference>
<feature type="signal peptide" evidence="2">
    <location>
        <begin position="1"/>
        <end position="22"/>
    </location>
</feature>
<evidence type="ECO:0008006" key="7">
    <source>
        <dbReference type="Google" id="ProtNLM"/>
    </source>
</evidence>
<dbReference type="RefSeq" id="WP_159267345.1">
    <property type="nucleotide sequence ID" value="NZ_CACSIK010000001.1"/>
</dbReference>
<protein>
    <recommendedName>
        <fullName evidence="7">Tetratricopeptide repeat protein</fullName>
    </recommendedName>
</protein>
<dbReference type="Proteomes" id="UP000435877">
    <property type="component" value="Unassembled WGS sequence"/>
</dbReference>
<organism evidence="3 6">
    <name type="scientific">Zhongshania aliphaticivorans</name>
    <dbReference type="NCBI Taxonomy" id="1470434"/>
    <lineage>
        <taxon>Bacteria</taxon>
        <taxon>Pseudomonadati</taxon>
        <taxon>Pseudomonadota</taxon>
        <taxon>Gammaproteobacteria</taxon>
        <taxon>Cellvibrionales</taxon>
        <taxon>Spongiibacteraceae</taxon>
        <taxon>Zhongshania</taxon>
    </lineage>
</organism>
<accession>A0A5S9MYM8</accession>
<evidence type="ECO:0000313" key="6">
    <source>
        <dbReference type="Proteomes" id="UP000439591"/>
    </source>
</evidence>
<evidence type="ECO:0000313" key="5">
    <source>
        <dbReference type="Proteomes" id="UP000435877"/>
    </source>
</evidence>
<evidence type="ECO:0000313" key="4">
    <source>
        <dbReference type="EMBL" id="CAA0084320.1"/>
    </source>
</evidence>
<dbReference type="EMBL" id="CACSIK010000001">
    <property type="protein sequence ID" value="CAA0084320.1"/>
    <property type="molecule type" value="Genomic_DNA"/>
</dbReference>
<evidence type="ECO:0000313" key="3">
    <source>
        <dbReference type="EMBL" id="CAA0082299.1"/>
    </source>
</evidence>
<dbReference type="InterPro" id="IPR019734">
    <property type="entry name" value="TPR_rpt"/>
</dbReference>
<proteinExistence type="predicted"/>
<sequence>MKHIYLLLIYTLFTTQSLIALATDSSVQALQLRWAQISYQLPSNEREEAFEVLIKEVDELISVYPNNAELRTWRGIIKSSSAGAQGGLGALSLVKEAKRDLERAIAIDSKVLNGAAYTSLGSLYYQVPGWPISFGNDKKAKEYLLRGLDIAPTDIDANYFYADFLYQSGQYTSALSYLEQALQAAPRLGRTLADEGRRAEIQTLLKKTKEKIQ</sequence>
<evidence type="ECO:0000256" key="1">
    <source>
        <dbReference type="PROSITE-ProRule" id="PRU00339"/>
    </source>
</evidence>
<dbReference type="Proteomes" id="UP000439591">
    <property type="component" value="Unassembled WGS sequence"/>
</dbReference>
<feature type="chain" id="PRO_5036150377" description="Tetratricopeptide repeat protein" evidence="2">
    <location>
        <begin position="23"/>
        <end position="213"/>
    </location>
</feature>
<dbReference type="InterPro" id="IPR011990">
    <property type="entry name" value="TPR-like_helical_dom_sf"/>
</dbReference>
<dbReference type="OrthoDB" id="9812424at2"/>
<feature type="repeat" description="TPR" evidence="1">
    <location>
        <begin position="155"/>
        <end position="188"/>
    </location>
</feature>
<dbReference type="EMBL" id="CACSIM010000001">
    <property type="protein sequence ID" value="CAA0082299.1"/>
    <property type="molecule type" value="Genomic_DNA"/>
</dbReference>
<dbReference type="SUPFAM" id="SSF48452">
    <property type="entry name" value="TPR-like"/>
    <property type="match status" value="1"/>
</dbReference>
<keyword evidence="1" id="KW-0802">TPR repeat</keyword>
<gene>
    <name evidence="4" type="ORF">IHBHHGIJ_00672</name>
    <name evidence="3" type="ORF">KFEGEMFD_00478</name>
</gene>
<dbReference type="Pfam" id="PF14559">
    <property type="entry name" value="TPR_19"/>
    <property type="match status" value="1"/>
</dbReference>
<name>A0A5S9MYM8_9GAMM</name>
<keyword evidence="2" id="KW-0732">Signal</keyword>